<dbReference type="AlphaFoldDB" id="A0A098AZ94"/>
<dbReference type="PANTHER" id="PTHR40380">
    <property type="entry name" value="FIBRONECTIN TYPE-III DOMAIN-CONTAINING PROTEIN-RELATED"/>
    <property type="match status" value="1"/>
</dbReference>
<evidence type="ECO:0000256" key="1">
    <source>
        <dbReference type="SAM" id="MobiDB-lite"/>
    </source>
</evidence>
<reference evidence="2" key="1">
    <citation type="submission" date="2014-07" db="EMBL/GenBank/DDBJ databases">
        <authorList>
            <person name="Hornung V.Bastian."/>
        </authorList>
    </citation>
    <scope>NUCLEOTIDE SEQUENCE</scope>
    <source>
        <strain evidence="2">PCE-S</strain>
    </source>
</reference>
<evidence type="ECO:0000313" key="2">
    <source>
        <dbReference type="EMBL" id="CDX01949.1"/>
    </source>
</evidence>
<accession>A0A098AZ94</accession>
<dbReference type="RefSeq" id="WP_208925617.1">
    <property type="nucleotide sequence ID" value="NZ_LK996017.1"/>
</dbReference>
<name>A0A098AZ94_DESHA</name>
<protein>
    <submittedName>
        <fullName evidence="2">APOBEC1 complementation factor</fullName>
    </submittedName>
</protein>
<gene>
    <name evidence="2" type="ORF">DPCES_2062</name>
</gene>
<feature type="region of interest" description="Disordered" evidence="1">
    <location>
        <begin position="119"/>
        <end position="357"/>
    </location>
</feature>
<dbReference type="EMBL" id="LK996017">
    <property type="protein sequence ID" value="CDX01949.1"/>
    <property type="molecule type" value="Genomic_DNA"/>
</dbReference>
<proteinExistence type="predicted"/>
<sequence length="622" mass="64400">MELQGLGSINLPLKNQGIQPGQRFLIEVIHRDPSGKAQIRIGGQVIPALLETSAQPGEKFLATVQRIDASGIVLARDKSTIGDKAALLNPQGIERLYIEFGQNKENSLSNLLRQILSDGKGTSVPSDGKGVPVPSDGKGTPVPSDGKGAPVPSDGKGAPVPSDGKGAPVPSDGKSTPVPSDGKGAPVPSDGKGAPVPSDGKGAPVPSDGKGAPVPSDGKGTPVPSDRKGAPVPNDGKGAPVPSDGKGAPVPNDGKGAPVPSDGKGAPVPNDGKGAPVPSNGKGTPVPSDGKGTPVPSDGKGTPVPSDGKGTPVPSDGKGTPVPSDGKGTPILSDGKGAPVANDGKGAPVLSDGKSSPVLNEAKVVQLSEGKNLNAPGSVQNDSDAERIGLTSKELIASFVNNTVPQWSSLSKDGFMQLFLLFRGLGLDYERRLKNLDSSKDPEKSNLQAELKRSLKGILLSLLTRGGGNGDEKSLATNLLDRLTGQQILLQGGNSEAPFYLMEIPLQSEGELYNQTLAIKASRKGNKLDLDHCRLALRAETPTLGELGLEGWIYEAQLTLKVFSDNPERLQSLVEENFAHTREIFNQMGMSLHPITVGPLETADEFHRFLKGELREGVDYQV</sequence>
<organism evidence="2">
    <name type="scientific">Desulfitobacterium hafniense</name>
    <name type="common">Desulfitobacterium frappieri</name>
    <dbReference type="NCBI Taxonomy" id="49338"/>
    <lineage>
        <taxon>Bacteria</taxon>
        <taxon>Bacillati</taxon>
        <taxon>Bacillota</taxon>
        <taxon>Clostridia</taxon>
        <taxon>Eubacteriales</taxon>
        <taxon>Desulfitobacteriaceae</taxon>
        <taxon>Desulfitobacterium</taxon>
    </lineage>
</organism>
<dbReference type="PATRIC" id="fig|49338.4.peg.2220"/>
<dbReference type="PANTHER" id="PTHR40380:SF1">
    <property type="match status" value="1"/>
</dbReference>